<feature type="chain" id="PRO_5032977787" evidence="1">
    <location>
        <begin position="24"/>
        <end position="450"/>
    </location>
</feature>
<dbReference type="Pfam" id="PF01547">
    <property type="entry name" value="SBP_bac_1"/>
    <property type="match status" value="1"/>
</dbReference>
<protein>
    <submittedName>
        <fullName evidence="2">Sugar ABC transporter substrate-binding protein</fullName>
    </submittedName>
</protein>
<dbReference type="PANTHER" id="PTHR43649">
    <property type="entry name" value="ARABINOSE-BINDING PROTEIN-RELATED"/>
    <property type="match status" value="1"/>
</dbReference>
<keyword evidence="3" id="KW-1185">Reference proteome</keyword>
<dbReference type="RefSeq" id="WP_212824648.1">
    <property type="nucleotide sequence ID" value="NZ_AP023359.1"/>
</dbReference>
<reference evidence="2" key="1">
    <citation type="submission" date="2020-08" db="EMBL/GenBank/DDBJ databases">
        <title>Whole genome shotgun sequence of Polymorphospora rubra NBRC 101157.</title>
        <authorList>
            <person name="Komaki H."/>
            <person name="Tamura T."/>
        </authorList>
    </citation>
    <scope>NUCLEOTIDE SEQUENCE</scope>
    <source>
        <strain evidence="2">NBRC 101157</strain>
    </source>
</reference>
<evidence type="ECO:0000256" key="1">
    <source>
        <dbReference type="SAM" id="SignalP"/>
    </source>
</evidence>
<gene>
    <name evidence="2" type="ORF">Prubr_23020</name>
</gene>
<dbReference type="SUPFAM" id="SSF53850">
    <property type="entry name" value="Periplasmic binding protein-like II"/>
    <property type="match status" value="1"/>
</dbReference>
<dbReference type="Gene3D" id="3.40.190.10">
    <property type="entry name" value="Periplasmic binding protein-like II"/>
    <property type="match status" value="1"/>
</dbReference>
<evidence type="ECO:0000313" key="3">
    <source>
        <dbReference type="Proteomes" id="UP000680866"/>
    </source>
</evidence>
<dbReference type="PROSITE" id="PS51257">
    <property type="entry name" value="PROKAR_LIPOPROTEIN"/>
    <property type="match status" value="1"/>
</dbReference>
<dbReference type="InterPro" id="IPR050490">
    <property type="entry name" value="Bact_solute-bd_prot1"/>
</dbReference>
<keyword evidence="1" id="KW-0732">Signal</keyword>
<feature type="signal peptide" evidence="1">
    <location>
        <begin position="1"/>
        <end position="23"/>
    </location>
</feature>
<accession>A0A810MVT8</accession>
<dbReference type="KEGG" id="pry:Prubr_23020"/>
<organism evidence="2 3">
    <name type="scientific">Polymorphospora rubra</name>
    <dbReference type="NCBI Taxonomy" id="338584"/>
    <lineage>
        <taxon>Bacteria</taxon>
        <taxon>Bacillati</taxon>
        <taxon>Actinomycetota</taxon>
        <taxon>Actinomycetes</taxon>
        <taxon>Micromonosporales</taxon>
        <taxon>Micromonosporaceae</taxon>
        <taxon>Polymorphospora</taxon>
    </lineage>
</organism>
<dbReference type="PANTHER" id="PTHR43649:SF16">
    <property type="entry name" value="SUGAR-BINDING LIPOPROTEIN"/>
    <property type="match status" value="1"/>
</dbReference>
<dbReference type="InterPro" id="IPR006059">
    <property type="entry name" value="SBP"/>
</dbReference>
<dbReference type="AlphaFoldDB" id="A0A810MVT8"/>
<evidence type="ECO:0000313" key="2">
    <source>
        <dbReference type="EMBL" id="BCJ65281.1"/>
    </source>
</evidence>
<name>A0A810MVT8_9ACTN</name>
<proteinExistence type="predicted"/>
<dbReference type="EMBL" id="AP023359">
    <property type="protein sequence ID" value="BCJ65281.1"/>
    <property type="molecule type" value="Genomic_DNA"/>
</dbReference>
<sequence>MNRSRLRSAVGLLLVAGVGLSAAACGSDDDKPADGKVTITVNGLPPATEAANHARFLEMVAEFEKQNPDIDIDAREGKMDPQTFTAKLAGGQLEDVFYVYFTDPANLIAKRQVADISKYTGEFPAVAQIKPELMKIFSDADGKVYGLPYKNYSLGLLYNRALFTKAGLEPDNPPKTWAEVRTAAQKIAALGDGHVGYGEYSKSNTGGWHFTAEMYSVGGDIAVNEGGIWKAAFNNDQGRQVLQQLKDMRWADKSMGERQLLEWADLLQMMGAGKLGMYVATADNIPTIVNQYKGNFADYGLGPIPDGKGTLGGGEGYMFNAKATPEKIRAGLKWLTFWFNNPDRIAAENQWAAANKNVVGLPEPAIWTGAAAQKQAEADKQHANVPQQNYAPFISAAPGIPVKLEPPNAQQIYAVLDVAMQKVLTDANADIGALLTDAEKQVNTILATVQ</sequence>
<dbReference type="Proteomes" id="UP000680866">
    <property type="component" value="Chromosome"/>
</dbReference>